<feature type="domain" description="FAD-binding" evidence="2">
    <location>
        <begin position="5"/>
        <end position="344"/>
    </location>
</feature>
<dbReference type="Gene3D" id="3.50.50.60">
    <property type="entry name" value="FAD/NAD(P)-binding domain"/>
    <property type="match status" value="1"/>
</dbReference>
<dbReference type="PANTHER" id="PTHR43476">
    <property type="entry name" value="3-(3-HYDROXY-PHENYL)PROPIONATE/3-HYDROXYCINNAMIC ACID HYDROXYLASE"/>
    <property type="match status" value="1"/>
</dbReference>
<dbReference type="NCBIfam" id="NF004829">
    <property type="entry name" value="PRK06183.1-3"/>
    <property type="match status" value="1"/>
</dbReference>
<keyword evidence="4" id="KW-1185">Reference proteome</keyword>
<dbReference type="EMBL" id="FXWL01000002">
    <property type="protein sequence ID" value="SMQ76190.1"/>
    <property type="molecule type" value="Genomic_DNA"/>
</dbReference>
<sequence length="494" mass="53863">MSSFDCDVLIAGGGPTGVTLAILLAKRGVKVIVAEKEADIYPLPRAAHIDHECMRILQEAGAADAVFATSRRVARYDFLNAKGAVLLRFDGSDRIGAGGWPAANMIHQPSVETALRRSLAGYEDAKLHGGWELQSFDDDGEGVSACITTPDGERTIRARYLVGADGARSPVREAAGIAFDDLAFEEPWLVVDVLVSDYSRLPDANLQICNPDRPTTCVLMGEGRHRWEFMIKPGETAEQVSDDAFVEKLLAPWNVAGAVRIERKAVYTFRARIAEQWRKGNILLAGDAAHQTPPFAGQGMCSGLRDAANLAWKLAAMIKDGAPDALLDSYQPERAPHLRATIQMAIMMGRMVCTTSKWSAFRRDLMFRLARLLRKLPDSPTAYPPIAAGVILPGNSAAGSYFPQAIADDGIRLDDVLGTDSWLISRSDLDDARLRPFAEPLGDWLANHQAEAVLVRSDHYVFGTGSPDEMLTAWKQAVNPAGARTTEQIKEWPV</sequence>
<dbReference type="InterPro" id="IPR036188">
    <property type="entry name" value="FAD/NAD-bd_sf"/>
</dbReference>
<evidence type="ECO:0000259" key="2">
    <source>
        <dbReference type="Pfam" id="PF01494"/>
    </source>
</evidence>
<dbReference type="PRINTS" id="PR00420">
    <property type="entry name" value="RNGMNOXGNASE"/>
</dbReference>
<dbReference type="GO" id="GO:0008688">
    <property type="term" value="F:3-(3-hydroxyphenyl)propionate hydroxylase activity"/>
    <property type="evidence" value="ECO:0007669"/>
    <property type="project" value="TreeGrafter"/>
</dbReference>
<dbReference type="GO" id="GO:0071949">
    <property type="term" value="F:FAD binding"/>
    <property type="evidence" value="ECO:0007669"/>
    <property type="project" value="InterPro"/>
</dbReference>
<dbReference type="AlphaFoldDB" id="A0A1Y6FSN2"/>
<dbReference type="Proteomes" id="UP000194469">
    <property type="component" value="Unassembled WGS sequence"/>
</dbReference>
<dbReference type="InterPro" id="IPR050631">
    <property type="entry name" value="PheA/TfdB_FAD_monoxygenase"/>
</dbReference>
<dbReference type="Gene3D" id="3.30.9.10">
    <property type="entry name" value="D-Amino Acid Oxidase, subunit A, domain 2"/>
    <property type="match status" value="1"/>
</dbReference>
<dbReference type="RefSeq" id="WP_086456738.1">
    <property type="nucleotide sequence ID" value="NZ_FXWL01000002.1"/>
</dbReference>
<accession>A0A1Y6FSN2</accession>
<protein>
    <submittedName>
        <fullName evidence="3">3-(3-hydroxy-phenyl)propionate hydroxylase</fullName>
    </submittedName>
</protein>
<evidence type="ECO:0000256" key="1">
    <source>
        <dbReference type="ARBA" id="ARBA00023002"/>
    </source>
</evidence>
<organism evidence="3 4">
    <name type="scientific">Sphingopyxis terrae subsp. ummariensis</name>
    <dbReference type="NCBI Taxonomy" id="429001"/>
    <lineage>
        <taxon>Bacteria</taxon>
        <taxon>Pseudomonadati</taxon>
        <taxon>Pseudomonadota</taxon>
        <taxon>Alphaproteobacteria</taxon>
        <taxon>Sphingomonadales</taxon>
        <taxon>Sphingomonadaceae</taxon>
        <taxon>Sphingopyxis</taxon>
    </lineage>
</organism>
<evidence type="ECO:0000313" key="4">
    <source>
        <dbReference type="Proteomes" id="UP000194469"/>
    </source>
</evidence>
<evidence type="ECO:0000313" key="3">
    <source>
        <dbReference type="EMBL" id="SMQ76190.1"/>
    </source>
</evidence>
<dbReference type="PANTHER" id="PTHR43476:SF3">
    <property type="entry name" value="FAD-BINDING MONOOXYGENASE"/>
    <property type="match status" value="1"/>
</dbReference>
<dbReference type="GeneID" id="303002454"/>
<proteinExistence type="predicted"/>
<name>A0A1Y6FSN2_9SPHN</name>
<dbReference type="SUPFAM" id="SSF51905">
    <property type="entry name" value="FAD/NAD(P)-binding domain"/>
    <property type="match status" value="1"/>
</dbReference>
<dbReference type="Pfam" id="PF01494">
    <property type="entry name" value="FAD_binding_3"/>
    <property type="match status" value="1"/>
</dbReference>
<reference evidence="4" key="1">
    <citation type="submission" date="2017-04" db="EMBL/GenBank/DDBJ databases">
        <authorList>
            <person name="Varghese N."/>
            <person name="Submissions S."/>
        </authorList>
    </citation>
    <scope>NUCLEOTIDE SEQUENCE [LARGE SCALE GENOMIC DNA]</scope>
    <source>
        <strain evidence="4">UI2</strain>
    </source>
</reference>
<keyword evidence="1" id="KW-0560">Oxidoreductase</keyword>
<dbReference type="GO" id="GO:0019622">
    <property type="term" value="P:3-(3-hydroxy)phenylpropionate catabolic process"/>
    <property type="evidence" value="ECO:0007669"/>
    <property type="project" value="TreeGrafter"/>
</dbReference>
<dbReference type="InterPro" id="IPR002938">
    <property type="entry name" value="FAD-bd"/>
</dbReference>
<gene>
    <name evidence="3" type="ORF">SAMN06295984_1635</name>
</gene>